<proteinExistence type="predicted"/>
<dbReference type="KEGG" id="pht:BLM14_09150"/>
<dbReference type="OrthoDB" id="9892343at2"/>
<protein>
    <submittedName>
        <fullName evidence="2">Uncharacterized protein</fullName>
    </submittedName>
</protein>
<organism evidence="2 3">
    <name type="scientific">Phyllobacterium zundukense</name>
    <dbReference type="NCBI Taxonomy" id="1867719"/>
    <lineage>
        <taxon>Bacteria</taxon>
        <taxon>Pseudomonadati</taxon>
        <taxon>Pseudomonadota</taxon>
        <taxon>Alphaproteobacteria</taxon>
        <taxon>Hyphomicrobiales</taxon>
        <taxon>Phyllobacteriaceae</taxon>
        <taxon>Phyllobacterium</taxon>
    </lineage>
</organism>
<evidence type="ECO:0000313" key="3">
    <source>
        <dbReference type="Proteomes" id="UP000232163"/>
    </source>
</evidence>
<dbReference type="AlphaFoldDB" id="A0A2N9W4U8"/>
<evidence type="ECO:0000256" key="1">
    <source>
        <dbReference type="SAM" id="MobiDB-lite"/>
    </source>
</evidence>
<keyword evidence="3" id="KW-1185">Reference proteome</keyword>
<gene>
    <name evidence="2" type="ORF">B5P45_02925</name>
</gene>
<sequence>MPRLKNIQNRPRNTEVSAIEDEISTLTNKRADIDARKAAALRAADEAREQRKLALIDSADTSIDQFNQEIARWEGEVSTYDSVVAEIDQLMFSARERLQAAQAADQRAKNAGTLDKIADDIEKFAQDLDAALKPVGVIISKMRKTLPEDLAVYNQGARPDGREERHGHASAREIVSALLAESIAHVAPETFDYGVNFKRQSALFRVDITDAWPGVRIERSEVPAPASEAARLLVIDRLRNRAKAIRQGKAPAEILGTPIYTPVVQQPETHVRLFVVKNFSYIKDELGRLTLEAKNSTIDLDVAVAKAAIEMGYALRLDTDEGKQAHDAHQESLKVYRPHNSSLSREDCEPLGNVFGFKLSDQPSGWELSSASPRGGRTPDGTVINPERRIPEFSSEAD</sequence>
<feature type="compositionally biased region" description="Polar residues" evidence="1">
    <location>
        <begin position="361"/>
        <end position="372"/>
    </location>
</feature>
<evidence type="ECO:0000313" key="2">
    <source>
        <dbReference type="EMBL" id="PIO46766.1"/>
    </source>
</evidence>
<comment type="caution">
    <text evidence="2">The sequence shown here is derived from an EMBL/GenBank/DDBJ whole genome shotgun (WGS) entry which is preliminary data.</text>
</comment>
<accession>A0A2N9W4U8</accession>
<dbReference type="EMBL" id="MZMT01000003">
    <property type="protein sequence ID" value="PIO46766.1"/>
    <property type="molecule type" value="Genomic_DNA"/>
</dbReference>
<reference evidence="2 3" key="1">
    <citation type="journal article" date="2017" name="Int J Environ Stud">
        <title>Does the Miocene-Pliocene relict legume Oxytropis triphylla form nitrogen-fixing nodules with a combination of bacterial strains?</title>
        <authorList>
            <person name="Safronova V."/>
            <person name="Belimov A."/>
            <person name="Sazanova A."/>
            <person name="Kuznetsova I."/>
            <person name="Popova J."/>
            <person name="Andronov E."/>
            <person name="Verkhozina A."/>
            <person name="Tikhonovich I."/>
        </authorList>
    </citation>
    <scope>NUCLEOTIDE SEQUENCE [LARGE SCALE GENOMIC DNA]</scope>
    <source>
        <strain evidence="2 3">Tri-38</strain>
    </source>
</reference>
<feature type="region of interest" description="Disordered" evidence="1">
    <location>
        <begin position="358"/>
        <end position="398"/>
    </location>
</feature>
<dbReference type="RefSeq" id="WP_099999101.1">
    <property type="nucleotide sequence ID" value="NZ_CP017940.1"/>
</dbReference>
<name>A0A2N9W4U8_9HYPH</name>
<dbReference type="Proteomes" id="UP000232163">
    <property type="component" value="Unassembled WGS sequence"/>
</dbReference>